<feature type="region of interest" description="Disordered" evidence="7">
    <location>
        <begin position="432"/>
        <end position="497"/>
    </location>
</feature>
<dbReference type="AlphaFoldDB" id="A0A165H904"/>
<dbReference type="STRING" id="1314781.A0A165H904"/>
<dbReference type="Gene3D" id="1.10.20.140">
    <property type="match status" value="1"/>
</dbReference>
<dbReference type="HAMAP" id="MF_00185">
    <property type="entry name" value="IPP_trans"/>
    <property type="match status" value="1"/>
</dbReference>
<keyword evidence="3 6" id="KW-0547">Nucleotide-binding</keyword>
<dbReference type="SUPFAM" id="SSF52540">
    <property type="entry name" value="P-loop containing nucleoside triphosphate hydrolases"/>
    <property type="match status" value="1"/>
</dbReference>
<proteinExistence type="inferred from homology"/>
<protein>
    <recommendedName>
        <fullName evidence="5">tRNA dimethylallyltransferase</fullName>
        <ecNumber evidence="5">2.5.1.75</ecNumber>
    </recommendedName>
</protein>
<accession>A0A165H904</accession>
<dbReference type="InterPro" id="IPR018022">
    <property type="entry name" value="IPT"/>
</dbReference>
<organism evidence="8 9">
    <name type="scientific">Exidia glandulosa HHB12029</name>
    <dbReference type="NCBI Taxonomy" id="1314781"/>
    <lineage>
        <taxon>Eukaryota</taxon>
        <taxon>Fungi</taxon>
        <taxon>Dikarya</taxon>
        <taxon>Basidiomycota</taxon>
        <taxon>Agaricomycotina</taxon>
        <taxon>Agaricomycetes</taxon>
        <taxon>Auriculariales</taxon>
        <taxon>Exidiaceae</taxon>
        <taxon>Exidia</taxon>
    </lineage>
</organism>
<feature type="compositionally biased region" description="Basic and acidic residues" evidence="7">
    <location>
        <begin position="447"/>
        <end position="463"/>
    </location>
</feature>
<dbReference type="EMBL" id="KV426024">
    <property type="protein sequence ID" value="KZV91623.1"/>
    <property type="molecule type" value="Genomic_DNA"/>
</dbReference>
<dbReference type="Pfam" id="PF01715">
    <property type="entry name" value="IPPT"/>
    <property type="match status" value="1"/>
</dbReference>
<comment type="similarity">
    <text evidence="1 6">Belongs to the IPP transferase family.</text>
</comment>
<dbReference type="FunCoup" id="A0A165H904">
    <property type="interactions" value="539"/>
</dbReference>
<evidence type="ECO:0000313" key="9">
    <source>
        <dbReference type="Proteomes" id="UP000077266"/>
    </source>
</evidence>
<dbReference type="GO" id="GO:0005524">
    <property type="term" value="F:ATP binding"/>
    <property type="evidence" value="ECO:0007669"/>
    <property type="project" value="UniProtKB-KW"/>
</dbReference>
<keyword evidence="2 6" id="KW-0808">Transferase</keyword>
<dbReference type="EC" id="2.5.1.75" evidence="5"/>
<dbReference type="GO" id="GO:0052381">
    <property type="term" value="F:tRNA dimethylallyltransferase activity"/>
    <property type="evidence" value="ECO:0007669"/>
    <property type="project" value="UniProtKB-EC"/>
</dbReference>
<feature type="compositionally biased region" description="Basic residues" evidence="7">
    <location>
        <begin position="435"/>
        <end position="445"/>
    </location>
</feature>
<gene>
    <name evidence="8" type="ORF">EXIGLDRAFT_719210</name>
</gene>
<evidence type="ECO:0000256" key="1">
    <source>
        <dbReference type="ARBA" id="ARBA00005842"/>
    </source>
</evidence>
<reference evidence="8 9" key="1">
    <citation type="journal article" date="2016" name="Mol. Biol. Evol.">
        <title>Comparative Genomics of Early-Diverging Mushroom-Forming Fungi Provides Insights into the Origins of Lignocellulose Decay Capabilities.</title>
        <authorList>
            <person name="Nagy L.G."/>
            <person name="Riley R."/>
            <person name="Tritt A."/>
            <person name="Adam C."/>
            <person name="Daum C."/>
            <person name="Floudas D."/>
            <person name="Sun H."/>
            <person name="Yadav J.S."/>
            <person name="Pangilinan J."/>
            <person name="Larsson K.H."/>
            <person name="Matsuura K."/>
            <person name="Barry K."/>
            <person name="Labutti K."/>
            <person name="Kuo R."/>
            <person name="Ohm R.A."/>
            <person name="Bhattacharya S.S."/>
            <person name="Shirouzu T."/>
            <person name="Yoshinaga Y."/>
            <person name="Martin F.M."/>
            <person name="Grigoriev I.V."/>
            <person name="Hibbett D.S."/>
        </authorList>
    </citation>
    <scope>NUCLEOTIDE SEQUENCE [LARGE SCALE GENOMIC DNA]</scope>
    <source>
        <strain evidence="8 9">HHB12029</strain>
    </source>
</reference>
<evidence type="ECO:0000256" key="4">
    <source>
        <dbReference type="ARBA" id="ARBA00022840"/>
    </source>
</evidence>
<keyword evidence="4 6" id="KW-0067">ATP-binding</keyword>
<dbReference type="GO" id="GO:0006400">
    <property type="term" value="P:tRNA modification"/>
    <property type="evidence" value="ECO:0007669"/>
    <property type="project" value="TreeGrafter"/>
</dbReference>
<evidence type="ECO:0000256" key="6">
    <source>
        <dbReference type="RuleBase" id="RU003785"/>
    </source>
</evidence>
<dbReference type="InterPro" id="IPR027417">
    <property type="entry name" value="P-loop_NTPase"/>
</dbReference>
<evidence type="ECO:0000256" key="7">
    <source>
        <dbReference type="SAM" id="MobiDB-lite"/>
    </source>
</evidence>
<evidence type="ECO:0000256" key="2">
    <source>
        <dbReference type="ARBA" id="ARBA00022679"/>
    </source>
</evidence>
<dbReference type="GO" id="GO:0005739">
    <property type="term" value="C:mitochondrion"/>
    <property type="evidence" value="ECO:0007669"/>
    <property type="project" value="TreeGrafter"/>
</dbReference>
<evidence type="ECO:0000256" key="5">
    <source>
        <dbReference type="RuleBase" id="RU003783"/>
    </source>
</evidence>
<dbReference type="Proteomes" id="UP000077266">
    <property type="component" value="Unassembled WGS sequence"/>
</dbReference>
<keyword evidence="5" id="KW-0819">tRNA processing</keyword>
<dbReference type="Gene3D" id="3.30.160.60">
    <property type="entry name" value="Classic Zinc Finger"/>
    <property type="match status" value="1"/>
</dbReference>
<name>A0A165H904_EXIGL</name>
<dbReference type="InterPro" id="IPR039657">
    <property type="entry name" value="Dimethylallyltransferase"/>
</dbReference>
<dbReference type="PANTHER" id="PTHR11088:SF89">
    <property type="entry name" value="TRNA DIMETHYLALLYLTRANSFERASE"/>
    <property type="match status" value="1"/>
</dbReference>
<dbReference type="OrthoDB" id="775260at2759"/>
<dbReference type="Gene3D" id="3.40.50.300">
    <property type="entry name" value="P-loop containing nucleotide triphosphate hydrolases"/>
    <property type="match status" value="1"/>
</dbReference>
<comment type="catalytic activity">
    <reaction evidence="5">
        <text>adenosine(37) in tRNA + dimethylallyl diphosphate = N(6)-dimethylallyladenosine(37) in tRNA + diphosphate</text>
        <dbReference type="Rhea" id="RHEA:26482"/>
        <dbReference type="Rhea" id="RHEA-COMP:10162"/>
        <dbReference type="Rhea" id="RHEA-COMP:10375"/>
        <dbReference type="ChEBI" id="CHEBI:33019"/>
        <dbReference type="ChEBI" id="CHEBI:57623"/>
        <dbReference type="ChEBI" id="CHEBI:74411"/>
        <dbReference type="ChEBI" id="CHEBI:74415"/>
        <dbReference type="EC" id="2.5.1.75"/>
    </reaction>
</comment>
<dbReference type="NCBIfam" id="TIGR00174">
    <property type="entry name" value="miaA"/>
    <property type="match status" value="1"/>
</dbReference>
<dbReference type="PANTHER" id="PTHR11088">
    <property type="entry name" value="TRNA DIMETHYLALLYLTRANSFERASE"/>
    <property type="match status" value="1"/>
</dbReference>
<sequence>MSAISSRPLIAILGSTGVGKSKLAVELAHSLSRKLLNGVEPWSGAEVINADSMQVYRGLDIITNKISEDEKQGVPHHLIGFKDVGEQYVVHEWIRDAVPLIERAHREHRVPLVVGGTTYWIQHLLFPDRLATSGTETTTVAPSDALVKALKSLQPEQTRLFDSLPNIVPESAAALELHGLLTALDPVTAARWHWKDVRKVLRSLGVIKEHNRLASELFEAQSMQQLTPRYRTLLFWLNASPDTLHPRLDERIAQMVKNGLLDEIQTMRKAADHLSGPVDYTQGIFQAIGYKEFSDYLDDPQRTPHLFDEAMESMRASTRKYAQRQIKWITNKLLPVLPLAGQDAAMVVLDASDLDSWDAEVKERAQSALQCPFLQGAAIGPDASSASMAHYLSAARPARTPIETLAAMRKTTCQLCTKDPLEPVMFDEAQWDKHRSTRQHKRALRRQQNEKRLQMYRRSKTDGSDPVVTHYAGSSEDENADDGVLHGDGDGKSAAIG</sequence>
<evidence type="ECO:0000313" key="8">
    <source>
        <dbReference type="EMBL" id="KZV91623.1"/>
    </source>
</evidence>
<keyword evidence="9" id="KW-1185">Reference proteome</keyword>
<dbReference type="InParanoid" id="A0A165H904"/>
<evidence type="ECO:0000256" key="3">
    <source>
        <dbReference type="ARBA" id="ARBA00022741"/>
    </source>
</evidence>